<dbReference type="CDD" id="cd00947">
    <property type="entry name" value="TBP_aldolase_IIB"/>
    <property type="match status" value="1"/>
</dbReference>
<sequence length="329" mass="35967">MPLIGTKEMFKKAHEGGYAIGAFNVNNMEIVQGITEAAAALKSPIILQASAGARKYAKPAYLKHLVQAALECEDLPIALHLDHGPDFETCKSCIDDGFTSVMIDGSHLSFKENIELTKRVVEYAHEHGVVVEGELGQLAGIEDDVKVAAEDAHYTRPEEVEEFVSSTGVDSLAIAIGTSHGAFKFKPEQCTKNAQGVLVPPELRFDILAEIEKRLPGFPIVLHGASSVIPKYVKIINDNGGNLADAIGIPEDQLRKAAKSAVCKINIDSDLRLAMTAGIREHYKQHPEHFDPRQYIAPGRDYIRELVEHKIKEVLGSDNKADEVMALLK</sequence>
<evidence type="ECO:0000313" key="5">
    <source>
        <dbReference type="EMBL" id="MEX5284136.1"/>
    </source>
</evidence>
<evidence type="ECO:0000256" key="4">
    <source>
        <dbReference type="ARBA" id="ARBA00023239"/>
    </source>
</evidence>
<dbReference type="InterPro" id="IPR011289">
    <property type="entry name" value="Fruc_bis_ald_class-2"/>
</dbReference>
<dbReference type="PANTHER" id="PTHR30304">
    <property type="entry name" value="D-TAGATOSE-1,6-BISPHOSPHATE ALDOLASE"/>
    <property type="match status" value="1"/>
</dbReference>
<dbReference type="InterPro" id="IPR050246">
    <property type="entry name" value="Class_II_FBP_aldolase"/>
</dbReference>
<comment type="cofactor">
    <cofactor evidence="1">
        <name>Zn(2+)</name>
        <dbReference type="ChEBI" id="CHEBI:29105"/>
    </cofactor>
</comment>
<dbReference type="GO" id="GO:0004332">
    <property type="term" value="F:fructose-bisphosphate aldolase activity"/>
    <property type="evidence" value="ECO:0007669"/>
    <property type="project" value="UniProtKB-EC"/>
</dbReference>
<reference evidence="5 6" key="1">
    <citation type="submission" date="2023-04" db="EMBL/GenBank/DDBJ databases">
        <title>Genome Sequence of Selenomonas sputigena ATCC 33150.</title>
        <authorList>
            <person name="Miller D.P."/>
            <person name="Anvari S."/>
            <person name="Polson S.W."/>
            <person name="Macdonald M."/>
            <person name="Mcdowell J.V."/>
        </authorList>
    </citation>
    <scope>NUCLEOTIDE SEQUENCE [LARGE SCALE GENOMIC DNA]</scope>
    <source>
        <strain evidence="5 6">ATCC 33150</strain>
    </source>
</reference>
<accession>A0ABV3X1R3</accession>
<dbReference type="PANTHER" id="PTHR30304:SF0">
    <property type="entry name" value="D-TAGATOSE-1,6-BISPHOSPHATE ALDOLASE SUBUNIT GATY-RELATED"/>
    <property type="match status" value="1"/>
</dbReference>
<evidence type="ECO:0000256" key="2">
    <source>
        <dbReference type="ARBA" id="ARBA00022723"/>
    </source>
</evidence>
<evidence type="ECO:0000256" key="3">
    <source>
        <dbReference type="ARBA" id="ARBA00022833"/>
    </source>
</evidence>
<dbReference type="NCBIfam" id="TIGR01859">
    <property type="entry name" value="fruc_bis_ald"/>
    <property type="match status" value="1"/>
</dbReference>
<organism evidence="5 6">
    <name type="scientific">Selenomonas sputigena</name>
    <dbReference type="NCBI Taxonomy" id="69823"/>
    <lineage>
        <taxon>Bacteria</taxon>
        <taxon>Bacillati</taxon>
        <taxon>Bacillota</taxon>
        <taxon>Negativicutes</taxon>
        <taxon>Selenomonadales</taxon>
        <taxon>Selenomonadaceae</taxon>
        <taxon>Selenomonas</taxon>
    </lineage>
</organism>
<dbReference type="EC" id="4.1.2.13" evidence="5"/>
<name>A0ABV3X1R3_9FIRM</name>
<dbReference type="Gene3D" id="3.20.20.70">
    <property type="entry name" value="Aldolase class I"/>
    <property type="match status" value="1"/>
</dbReference>
<dbReference type="EMBL" id="JARVLH010000001">
    <property type="protein sequence ID" value="MEX5284136.1"/>
    <property type="molecule type" value="Genomic_DNA"/>
</dbReference>
<comment type="caution">
    <text evidence="5">The sequence shown here is derived from an EMBL/GenBank/DDBJ whole genome shotgun (WGS) entry which is preliminary data.</text>
</comment>
<keyword evidence="6" id="KW-1185">Reference proteome</keyword>
<dbReference type="PIRSF" id="PIRSF001359">
    <property type="entry name" value="F_bP_aldolase_II"/>
    <property type="match status" value="1"/>
</dbReference>
<dbReference type="NCBIfam" id="TIGR00167">
    <property type="entry name" value="cbbA"/>
    <property type="match status" value="1"/>
</dbReference>
<dbReference type="Pfam" id="PF01116">
    <property type="entry name" value="F_bP_aldolase"/>
    <property type="match status" value="1"/>
</dbReference>
<dbReference type="RefSeq" id="WP_368845868.1">
    <property type="nucleotide sequence ID" value="NZ_CP194411.1"/>
</dbReference>
<gene>
    <name evidence="5" type="primary">fba</name>
    <name evidence="5" type="ORF">QCO44_00540</name>
</gene>
<keyword evidence="4 5" id="KW-0456">Lyase</keyword>
<dbReference type="SUPFAM" id="SSF51569">
    <property type="entry name" value="Aldolase"/>
    <property type="match status" value="1"/>
</dbReference>
<keyword evidence="2" id="KW-0479">Metal-binding</keyword>
<evidence type="ECO:0000256" key="1">
    <source>
        <dbReference type="ARBA" id="ARBA00001947"/>
    </source>
</evidence>
<protein>
    <submittedName>
        <fullName evidence="5">Class II fructose-1,6-bisphosphate aldolase</fullName>
        <ecNumber evidence="5">4.1.2.13</ecNumber>
    </submittedName>
</protein>
<dbReference type="InterPro" id="IPR000771">
    <property type="entry name" value="FBA_II"/>
</dbReference>
<dbReference type="InterPro" id="IPR013785">
    <property type="entry name" value="Aldolase_TIM"/>
</dbReference>
<keyword evidence="3" id="KW-0862">Zinc</keyword>
<dbReference type="Proteomes" id="UP001559623">
    <property type="component" value="Unassembled WGS sequence"/>
</dbReference>
<proteinExistence type="predicted"/>
<evidence type="ECO:0000313" key="6">
    <source>
        <dbReference type="Proteomes" id="UP001559623"/>
    </source>
</evidence>